<proteinExistence type="predicted"/>
<name>A0A2V1GX43_9GAMM</name>
<feature type="chain" id="PRO_5016009182" evidence="1">
    <location>
        <begin position="18"/>
        <end position="1295"/>
    </location>
</feature>
<feature type="signal peptide" evidence="1">
    <location>
        <begin position="1"/>
        <end position="17"/>
    </location>
</feature>
<dbReference type="EMBL" id="QDDL01000001">
    <property type="protein sequence ID" value="PVZ71664.1"/>
    <property type="molecule type" value="Genomic_DNA"/>
</dbReference>
<gene>
    <name evidence="2" type="ORF">DC094_01150</name>
</gene>
<keyword evidence="3" id="KW-1185">Reference proteome</keyword>
<sequence>MKRIISVPLLFSAVLLAACGGGGGSSGSDGINDGAKEPPLQVPLLSLEKSIYQLDTEQAFSLPITNRGGITNSCTANPNLPQGLRVLPSQQSCVVTGAALSALPSTTYQITATNSAGQSDLALTLAISDIQPLQAPAFIAQTSASLQNNANRSIELTMGNIGGSIDRCTITPALPGGLSLISTPSACAVAGTSNIEKPTTTYTVTASNAVGEVRHRMTMNIEGGDALATPMLVQPSVNQFTSTTQSNFGVQLRNSGGPTTDCQISPDLPEGLVLYQSHGSCGVSGSTANELSTTAFVVSGINNSGRSQVSIALTVNRPPLQVPALSLATSTHQMDTEQAFSLPFINSGGAVDRCTANPSLPAGLTLVPSRQSCLLAGATLSPSPETTYLITAANSSGRSTLGLTLTISDSRPLLVPVFAAQAPTSLRGNINQSAQLSLINNGGAINQCDITPNLPRGLLLLSSPATCVIAGATNIAIPRTIYTVTASNAAGAASRNLAITIRGNAPLATPALVQPPANQFITSTQSNFALQIQNNGGPINDCQIAPDLPEGLVLYQSQGSCSIGGASTDISPETTYTITGLNRSGQDSASFSLTVNAPDLQKPLLTQTNLTSTLTVGDSFFLDLINQGGIATQCIMAQQSSALPAGLSLSVVAGSCVVHGSATADRALTDYVVLARNDAGDSDITLRLTVLPKPPEAPAFVALGNNFFSWQQGRDVILSLENSGGDVTECAITPALPAGLSFTRQGRSCALLGTADQALESTVFEAIGSNRTSSTQQNLIIEILEGTVYTGEGPDPEGYDHVVVLSENRRINDVPVRLHTDINDPESIFQLSSAGFPNRIASVKTESDELLTDADEIDRLFRLFINPATGIVEIYAQKPFDFEKGGGFYSIELQLGDDVVSLLLRIYNVQNGSEAEPLTISSFNEFHSFMKGRFVSENIGFDLISLTRASEQNRAGMFIQLGDDIDASETKQAGRHWPGYFFEGQIDGRRHVIDGLRLADGKSFLYQINRFNWMRLYNLGLTDVRTDNTIINNRGANNITDGVFVEGVMALAERKRITSAPLTLTGDMRRIYANMYIDIGQARRTQRIRASGLFASGSAPAVLYSGYSNGRIVSQDNAPMIGGINGFTDNGNVQSIDSTQFISAIQFDISNPARSISGGLQIGGFSNGTRGLVPALDGSSNDKWRFIKDRNNSVIVRHVGNSLRDIDNDGLADPDAPNDLNWENGGRLEADAKSSSQYTGVWSTGDFDLTEGHIPVLKNMPYPHINGADWMDAPDPGVAYQHNMYDYYLTDPRTR</sequence>
<keyword evidence="1" id="KW-0732">Signal</keyword>
<evidence type="ECO:0000313" key="2">
    <source>
        <dbReference type="EMBL" id="PVZ71664.1"/>
    </source>
</evidence>
<evidence type="ECO:0000313" key="3">
    <source>
        <dbReference type="Proteomes" id="UP000244906"/>
    </source>
</evidence>
<dbReference type="OrthoDB" id="218680at2"/>
<evidence type="ECO:0000256" key="1">
    <source>
        <dbReference type="SAM" id="SignalP"/>
    </source>
</evidence>
<organism evidence="2 3">
    <name type="scientific">Pelagibaculum spongiae</name>
    <dbReference type="NCBI Taxonomy" id="2080658"/>
    <lineage>
        <taxon>Bacteria</taxon>
        <taxon>Pseudomonadati</taxon>
        <taxon>Pseudomonadota</taxon>
        <taxon>Gammaproteobacteria</taxon>
        <taxon>Oceanospirillales</taxon>
        <taxon>Pelagibaculum</taxon>
    </lineage>
</organism>
<protein>
    <submittedName>
        <fullName evidence="2">Uncharacterized protein</fullName>
    </submittedName>
</protein>
<dbReference type="RefSeq" id="WP_116685253.1">
    <property type="nucleotide sequence ID" value="NZ_CAWNYD010000001.1"/>
</dbReference>
<dbReference type="PROSITE" id="PS51257">
    <property type="entry name" value="PROKAR_LIPOPROTEIN"/>
    <property type="match status" value="1"/>
</dbReference>
<accession>A0A2V1GX43</accession>
<reference evidence="2 3" key="1">
    <citation type="submission" date="2018-04" db="EMBL/GenBank/DDBJ databases">
        <title>Thalassorhabdus spongiae gen. nov., sp. nov., isolated from a marine sponge in South-West Iceland.</title>
        <authorList>
            <person name="Knobloch S."/>
            <person name="Daussin A."/>
            <person name="Johannsson R."/>
            <person name="Marteinsson V.T."/>
        </authorList>
    </citation>
    <scope>NUCLEOTIDE SEQUENCE [LARGE SCALE GENOMIC DNA]</scope>
    <source>
        <strain evidence="2 3">Hp12</strain>
    </source>
</reference>
<dbReference type="Proteomes" id="UP000244906">
    <property type="component" value="Unassembled WGS sequence"/>
</dbReference>
<comment type="caution">
    <text evidence="2">The sequence shown here is derived from an EMBL/GenBank/DDBJ whole genome shotgun (WGS) entry which is preliminary data.</text>
</comment>